<reference evidence="2" key="1">
    <citation type="submission" date="2017-01" db="EMBL/GenBank/DDBJ databases">
        <authorList>
            <person name="Varghese N."/>
            <person name="Submissions S."/>
        </authorList>
    </citation>
    <scope>NUCLEOTIDE SEQUENCE [LARGE SCALE GENOMIC DNA]</scope>
    <source>
        <strain evidence="2">DSM 18714</strain>
    </source>
</reference>
<dbReference type="InterPro" id="IPR036909">
    <property type="entry name" value="Cyt_c-like_dom_sf"/>
</dbReference>
<dbReference type="EMBL" id="FTOM01000009">
    <property type="protein sequence ID" value="SIS89033.1"/>
    <property type="molecule type" value="Genomic_DNA"/>
</dbReference>
<evidence type="ECO:0000313" key="1">
    <source>
        <dbReference type="EMBL" id="SIS89033.1"/>
    </source>
</evidence>
<proteinExistence type="predicted"/>
<dbReference type="Gene3D" id="1.10.760.10">
    <property type="entry name" value="Cytochrome c-like domain"/>
    <property type="match status" value="1"/>
</dbReference>
<dbReference type="STRING" id="407234.SAMN05421795_10985"/>
<dbReference type="GO" id="GO:0020037">
    <property type="term" value="F:heme binding"/>
    <property type="evidence" value="ECO:0007669"/>
    <property type="project" value="InterPro"/>
</dbReference>
<dbReference type="SUPFAM" id="SSF46626">
    <property type="entry name" value="Cytochrome c"/>
    <property type="match status" value="1"/>
</dbReference>
<evidence type="ECO:0000313" key="2">
    <source>
        <dbReference type="Proteomes" id="UP000186098"/>
    </source>
</evidence>
<accession>A0A1N7MSC7</accession>
<dbReference type="AlphaFoldDB" id="A0A1N7MSC7"/>
<name>A0A1N7MSC7_9RHOB</name>
<sequence>MLFQITKGGVGAVVPGYESDMPAFGEDLTDAEIAAILVYIKSTWPERQREFQAEVSANDTGG</sequence>
<dbReference type="GO" id="GO:0009055">
    <property type="term" value="F:electron transfer activity"/>
    <property type="evidence" value="ECO:0007669"/>
    <property type="project" value="InterPro"/>
</dbReference>
<keyword evidence="2" id="KW-1185">Reference proteome</keyword>
<protein>
    <submittedName>
        <fullName evidence="1">Uncharacterized protein</fullName>
    </submittedName>
</protein>
<gene>
    <name evidence="1" type="ORF">SAMN05421795_10985</name>
</gene>
<dbReference type="Proteomes" id="UP000186098">
    <property type="component" value="Unassembled WGS sequence"/>
</dbReference>
<organism evidence="1 2">
    <name type="scientific">Phaeovulum vinaykumarii</name>
    <dbReference type="NCBI Taxonomy" id="407234"/>
    <lineage>
        <taxon>Bacteria</taxon>
        <taxon>Pseudomonadati</taxon>
        <taxon>Pseudomonadota</taxon>
        <taxon>Alphaproteobacteria</taxon>
        <taxon>Rhodobacterales</taxon>
        <taxon>Paracoccaceae</taxon>
        <taxon>Phaeovulum</taxon>
    </lineage>
</organism>